<protein>
    <submittedName>
        <fullName evidence="1">Uncharacterized protein</fullName>
    </submittedName>
</protein>
<name>A0AAD7QNT5_9ASCO</name>
<dbReference type="Proteomes" id="UP001217417">
    <property type="component" value="Unassembled WGS sequence"/>
</dbReference>
<comment type="caution">
    <text evidence="1">The sequence shown here is derived from an EMBL/GenBank/DDBJ whole genome shotgun (WGS) entry which is preliminary data.</text>
</comment>
<organism evidence="1 2">
    <name type="scientific">Lipomyces tetrasporus</name>
    <dbReference type="NCBI Taxonomy" id="54092"/>
    <lineage>
        <taxon>Eukaryota</taxon>
        <taxon>Fungi</taxon>
        <taxon>Dikarya</taxon>
        <taxon>Ascomycota</taxon>
        <taxon>Saccharomycotina</taxon>
        <taxon>Lipomycetes</taxon>
        <taxon>Lipomycetales</taxon>
        <taxon>Lipomycetaceae</taxon>
        <taxon>Lipomyces</taxon>
    </lineage>
</organism>
<keyword evidence="2" id="KW-1185">Reference proteome</keyword>
<dbReference type="GeneID" id="80879664"/>
<accession>A0AAD7QNT5</accession>
<dbReference type="RefSeq" id="XP_056042124.1">
    <property type="nucleotide sequence ID" value="XM_056184498.1"/>
</dbReference>
<evidence type="ECO:0000313" key="1">
    <source>
        <dbReference type="EMBL" id="KAJ8098674.1"/>
    </source>
</evidence>
<reference evidence="1" key="1">
    <citation type="submission" date="2023-03" db="EMBL/GenBank/DDBJ databases">
        <title>Near-Complete genome sequence of Lipomyces tetrasporous NRRL Y-64009, an oleaginous yeast capable of growing on lignocellulosic hydrolysates.</title>
        <authorList>
            <consortium name="Lawrence Berkeley National Laboratory"/>
            <person name="Jagtap S.S."/>
            <person name="Liu J.-J."/>
            <person name="Walukiewicz H.E."/>
            <person name="Pangilinan J."/>
            <person name="Lipzen A."/>
            <person name="Ahrendt S."/>
            <person name="Koriabine M."/>
            <person name="Cobaugh K."/>
            <person name="Salamov A."/>
            <person name="Yoshinaga Y."/>
            <person name="Ng V."/>
            <person name="Daum C."/>
            <person name="Grigoriev I.V."/>
            <person name="Slininger P.J."/>
            <person name="Dien B.S."/>
            <person name="Jin Y.-S."/>
            <person name="Rao C.V."/>
        </authorList>
    </citation>
    <scope>NUCLEOTIDE SEQUENCE</scope>
    <source>
        <strain evidence="1">NRRL Y-64009</strain>
    </source>
</reference>
<sequence>MQIRKWQEARCLLQMNHAQHKCSQVQSLETSSFNLRCVRELGSGPHLPLSGGDIFVTEGLSRWITNRVNDRGSSIKSCQNGLLCNPMPIRCLTGLTFLSI</sequence>
<gene>
    <name evidence="1" type="ORF">POJ06DRAFT_139004</name>
</gene>
<dbReference type="EMBL" id="JARPMG010000008">
    <property type="protein sequence ID" value="KAJ8098674.1"/>
    <property type="molecule type" value="Genomic_DNA"/>
</dbReference>
<evidence type="ECO:0000313" key="2">
    <source>
        <dbReference type="Proteomes" id="UP001217417"/>
    </source>
</evidence>
<proteinExistence type="predicted"/>
<dbReference type="AlphaFoldDB" id="A0AAD7QNT5"/>